<dbReference type="InterPro" id="IPR036010">
    <property type="entry name" value="2Fe-2S_ferredoxin-like_sf"/>
</dbReference>
<dbReference type="GO" id="GO:0051536">
    <property type="term" value="F:iron-sulfur cluster binding"/>
    <property type="evidence" value="ECO:0007669"/>
    <property type="project" value="InterPro"/>
</dbReference>
<gene>
    <name evidence="2" type="primary">nqrF_2</name>
    <name evidence="2" type="ORF">HG15A2_44020</name>
</gene>
<reference evidence="2 3" key="1">
    <citation type="submission" date="2019-02" db="EMBL/GenBank/DDBJ databases">
        <title>Deep-cultivation of Planctomycetes and their phenomic and genomic characterization uncovers novel biology.</title>
        <authorList>
            <person name="Wiegand S."/>
            <person name="Jogler M."/>
            <person name="Boedeker C."/>
            <person name="Pinto D."/>
            <person name="Vollmers J."/>
            <person name="Rivas-Marin E."/>
            <person name="Kohn T."/>
            <person name="Peeters S.H."/>
            <person name="Heuer A."/>
            <person name="Rast P."/>
            <person name="Oberbeckmann S."/>
            <person name="Bunk B."/>
            <person name="Jeske O."/>
            <person name="Meyerdierks A."/>
            <person name="Storesund J.E."/>
            <person name="Kallscheuer N."/>
            <person name="Luecker S."/>
            <person name="Lage O.M."/>
            <person name="Pohl T."/>
            <person name="Merkel B.J."/>
            <person name="Hornburger P."/>
            <person name="Mueller R.-W."/>
            <person name="Bruemmer F."/>
            <person name="Labrenz M."/>
            <person name="Spormann A.M."/>
            <person name="Op den Camp H."/>
            <person name="Overmann J."/>
            <person name="Amann R."/>
            <person name="Jetten M.S.M."/>
            <person name="Mascher T."/>
            <person name="Medema M.H."/>
            <person name="Devos D.P."/>
            <person name="Kaster A.-K."/>
            <person name="Ovreas L."/>
            <person name="Rohde M."/>
            <person name="Galperin M.Y."/>
            <person name="Jogler C."/>
        </authorList>
    </citation>
    <scope>NUCLEOTIDE SEQUENCE [LARGE SCALE GENOMIC DNA]</scope>
    <source>
        <strain evidence="2 3">HG15A2</strain>
    </source>
</reference>
<feature type="domain" description="2Fe-2S ferredoxin-type" evidence="1">
    <location>
        <begin position="8"/>
        <end position="134"/>
    </location>
</feature>
<organism evidence="2 3">
    <name type="scientific">Adhaeretor mobilis</name>
    <dbReference type="NCBI Taxonomy" id="1930276"/>
    <lineage>
        <taxon>Bacteria</taxon>
        <taxon>Pseudomonadati</taxon>
        <taxon>Planctomycetota</taxon>
        <taxon>Planctomycetia</taxon>
        <taxon>Pirellulales</taxon>
        <taxon>Lacipirellulaceae</taxon>
        <taxon>Adhaeretor</taxon>
    </lineage>
</organism>
<evidence type="ECO:0000313" key="2">
    <source>
        <dbReference type="EMBL" id="QDT01060.1"/>
    </source>
</evidence>
<dbReference type="KEGG" id="amob:HG15A2_44020"/>
<evidence type="ECO:0000259" key="1">
    <source>
        <dbReference type="PROSITE" id="PS51085"/>
    </source>
</evidence>
<accession>A0A517N1P5</accession>
<dbReference type="RefSeq" id="WP_246117818.1">
    <property type="nucleotide sequence ID" value="NZ_CP036263.1"/>
</dbReference>
<dbReference type="AlphaFoldDB" id="A0A517N1P5"/>
<dbReference type="EMBL" id="CP036263">
    <property type="protein sequence ID" value="QDT01060.1"/>
    <property type="molecule type" value="Genomic_DNA"/>
</dbReference>
<proteinExistence type="predicted"/>
<protein>
    <submittedName>
        <fullName evidence="2">Na(+)-translocating NADH-quinone reductase subunit F</fullName>
    </submittedName>
</protein>
<dbReference type="InterPro" id="IPR001041">
    <property type="entry name" value="2Fe-2S_ferredoxin-type"/>
</dbReference>
<evidence type="ECO:0000313" key="3">
    <source>
        <dbReference type="Proteomes" id="UP000319852"/>
    </source>
</evidence>
<sequence>MKALQDMPVIKFTKENVEIEVPNGANLRTEAVKAGVNVHQGINGFAAGLNKVVNCHGLGQCGTCRVRITKGMENVSKMGMVEKARFRVPIPTPVTPGGFDPLPCLAFVGNEETMRLSCQTKVNGDIEVETGPELDLFGENFFS</sequence>
<dbReference type="Proteomes" id="UP000319852">
    <property type="component" value="Chromosome"/>
</dbReference>
<dbReference type="InterPro" id="IPR012675">
    <property type="entry name" value="Beta-grasp_dom_sf"/>
</dbReference>
<dbReference type="Gene3D" id="3.10.20.30">
    <property type="match status" value="1"/>
</dbReference>
<name>A0A517N1P5_9BACT</name>
<dbReference type="CDD" id="cd00207">
    <property type="entry name" value="fer2"/>
    <property type="match status" value="1"/>
</dbReference>
<dbReference type="SUPFAM" id="SSF54292">
    <property type="entry name" value="2Fe-2S ferredoxin-like"/>
    <property type="match status" value="1"/>
</dbReference>
<dbReference type="PROSITE" id="PS51085">
    <property type="entry name" value="2FE2S_FER_2"/>
    <property type="match status" value="1"/>
</dbReference>
<keyword evidence="3" id="KW-1185">Reference proteome</keyword>